<name>A0ABR0E8E1_ZASCE</name>
<organism evidence="2 3">
    <name type="scientific">Zasmidium cellare</name>
    <name type="common">Wine cellar mold</name>
    <name type="synonym">Racodium cellare</name>
    <dbReference type="NCBI Taxonomy" id="395010"/>
    <lineage>
        <taxon>Eukaryota</taxon>
        <taxon>Fungi</taxon>
        <taxon>Dikarya</taxon>
        <taxon>Ascomycota</taxon>
        <taxon>Pezizomycotina</taxon>
        <taxon>Dothideomycetes</taxon>
        <taxon>Dothideomycetidae</taxon>
        <taxon>Mycosphaerellales</taxon>
        <taxon>Mycosphaerellaceae</taxon>
        <taxon>Zasmidium</taxon>
    </lineage>
</organism>
<evidence type="ECO:0000313" key="3">
    <source>
        <dbReference type="Proteomes" id="UP001305779"/>
    </source>
</evidence>
<comment type="caution">
    <text evidence="2">The sequence shown here is derived from an EMBL/GenBank/DDBJ whole genome shotgun (WGS) entry which is preliminary data.</text>
</comment>
<sequence>MQSPGRAALDQLRNLANIPTDDDWSRQITNVSIHLRNCMKSAISREFAETWASIADILAQDRHRKAIQNLFPELRGSPPTSAHPLAKALSESYNSSDLGETISPAVWEELRLFEEEAELLNRIQNNEGHNTRAEALIFMMLRASGFAVRAFEFGALDGGITCDREFSDTQSYSDRLLVSVGDRMVMVEVKKGLEPGSRHNASAEQQNAAGVFLIAYSDCPDMVVVLPNMKNRNKAEGSHSSVYYSRVTSLQSSRFKLDPTLAYHAMRLVDLPEAFRRLRRCAVHGEDFVNPYTGTKYGDWRPPMLKTGELLQPKQDMHKASFARFREIKKFVEGRVDGWRLDMIFHAPELADMKLIDRNDTQVLIRHKREEDYDRVLERLTQRLPIQRTDGNKKPYHYFCWDNLFDLLWYDVVSSGGEKTTFIIPWDVLPMEFYDRTRQHASFDREEFRQFQANTDDEAEMISLIERVLHHPLKRRTDDDMQRLRDAASAPESSPTTVSIEGITSPTSTEKGERSADSGKENSSTKDAEARKAFRWMFYEEVMKVCSNRRHGALVPLANNDPSGDFCFVGYSWTEEESQAFDRGGPPPMMIEHISADVQVLPLFTFSQAGKAGDKHITVSNTKYRRWTKSHPSPFSTLALFDRWSAEDETFASTQKRAHCPTLVLLGSDEINPGQRTLELYSKAGNNDAPLWRVLPVGPSLTAYLVCRDLPSQTGPWEQLVGIFSSLTRMEDVTVPPTGRCLDPSKLLVLGSRIYNQGQGVTTTEDEEEKEGK</sequence>
<feature type="region of interest" description="Disordered" evidence="1">
    <location>
        <begin position="481"/>
        <end position="527"/>
    </location>
</feature>
<feature type="compositionally biased region" description="Basic and acidic residues" evidence="1">
    <location>
        <begin position="510"/>
        <end position="527"/>
    </location>
</feature>
<gene>
    <name evidence="2" type="ORF">PRZ48_010247</name>
</gene>
<evidence type="ECO:0000313" key="2">
    <source>
        <dbReference type="EMBL" id="KAK4497594.1"/>
    </source>
</evidence>
<evidence type="ECO:0000256" key="1">
    <source>
        <dbReference type="SAM" id="MobiDB-lite"/>
    </source>
</evidence>
<accession>A0ABR0E8E1</accession>
<keyword evidence="3" id="KW-1185">Reference proteome</keyword>
<proteinExistence type="predicted"/>
<reference evidence="2 3" key="1">
    <citation type="journal article" date="2023" name="G3 (Bethesda)">
        <title>A chromosome-level genome assembly of Zasmidium syzygii isolated from banana leaves.</title>
        <authorList>
            <person name="van Westerhoven A.C."/>
            <person name="Mehrabi R."/>
            <person name="Talebi R."/>
            <person name="Steentjes M.B.F."/>
            <person name="Corcolon B."/>
            <person name="Chong P.A."/>
            <person name="Kema G.H.J."/>
            <person name="Seidl M.F."/>
        </authorList>
    </citation>
    <scope>NUCLEOTIDE SEQUENCE [LARGE SCALE GENOMIC DNA]</scope>
    <source>
        <strain evidence="2 3">P124</strain>
    </source>
</reference>
<dbReference type="Proteomes" id="UP001305779">
    <property type="component" value="Unassembled WGS sequence"/>
</dbReference>
<dbReference type="EMBL" id="JAXOVC010000008">
    <property type="protein sequence ID" value="KAK4497594.1"/>
    <property type="molecule type" value="Genomic_DNA"/>
</dbReference>
<protein>
    <submittedName>
        <fullName evidence="2">Uncharacterized protein</fullName>
    </submittedName>
</protein>
<feature type="compositionally biased region" description="Polar residues" evidence="1">
    <location>
        <begin position="491"/>
        <end position="509"/>
    </location>
</feature>